<reference evidence="2 4" key="2">
    <citation type="submission" date="2014-10" db="EMBL/GenBank/DDBJ databases">
        <title>Paracoccus sanguinis sp. nov., isolated from clinical specimens of New York State patients.</title>
        <authorList>
            <person name="Mingle L.A."/>
            <person name="Cole J.A."/>
            <person name="Lapierre P."/>
            <person name="Musser K.A."/>
        </authorList>
    </citation>
    <scope>NUCLEOTIDE SEQUENCE [LARGE SCALE GENOMIC DNA]</scope>
    <source>
        <strain evidence="2 4">5503</strain>
    </source>
</reference>
<proteinExistence type="predicted"/>
<dbReference type="RefSeq" id="WP_036701545.1">
    <property type="nucleotide sequence ID" value="NZ_CP051542.1"/>
</dbReference>
<dbReference type="STRING" id="1545044.SAMN05444276_101763"/>
<keyword evidence="1" id="KW-0812">Transmembrane</keyword>
<dbReference type="OrthoDB" id="7510999at2"/>
<reference evidence="3" key="3">
    <citation type="submission" date="2016-10" db="EMBL/GenBank/DDBJ databases">
        <authorList>
            <person name="de Groot N.N."/>
        </authorList>
    </citation>
    <scope>NUCLEOTIDE SEQUENCE [LARGE SCALE GENOMIC DNA]</scope>
    <source>
        <strain evidence="3">DSM 29303</strain>
    </source>
</reference>
<accession>A0A099GCV7</accession>
<reference evidence="2 4" key="1">
    <citation type="submission" date="2014-09" db="EMBL/GenBank/DDBJ databases">
        <authorList>
            <person name="McGinnis J.M."/>
            <person name="Wolfgang W.J."/>
        </authorList>
    </citation>
    <scope>NUCLEOTIDE SEQUENCE [LARGE SCALE GENOMIC DNA]</scope>
    <source>
        <strain evidence="2 4">5503</strain>
    </source>
</reference>
<keyword evidence="5" id="KW-1185">Reference proteome</keyword>
<evidence type="ECO:0000313" key="4">
    <source>
        <dbReference type="Proteomes" id="UP000029858"/>
    </source>
</evidence>
<dbReference type="Proteomes" id="UP000182944">
    <property type="component" value="Unassembled WGS sequence"/>
</dbReference>
<dbReference type="EMBL" id="JRKQ01000090">
    <property type="protein sequence ID" value="KGJ20564.1"/>
    <property type="molecule type" value="Genomic_DNA"/>
</dbReference>
<accession>A0A099GFC8</accession>
<keyword evidence="1" id="KW-1133">Transmembrane helix</keyword>
<keyword evidence="1" id="KW-0472">Membrane</keyword>
<evidence type="ECO:0000313" key="2">
    <source>
        <dbReference type="EMBL" id="KGJ20564.1"/>
    </source>
</evidence>
<organism evidence="2 4">
    <name type="scientific">Paracoccus sanguinis</name>
    <dbReference type="NCBI Taxonomy" id="1545044"/>
    <lineage>
        <taxon>Bacteria</taxon>
        <taxon>Pseudomonadati</taxon>
        <taxon>Pseudomonadota</taxon>
        <taxon>Alphaproteobacteria</taxon>
        <taxon>Rhodobacterales</taxon>
        <taxon>Paracoccaceae</taxon>
        <taxon>Paracoccus</taxon>
    </lineage>
</organism>
<evidence type="ECO:0000256" key="1">
    <source>
        <dbReference type="SAM" id="Phobius"/>
    </source>
</evidence>
<gene>
    <name evidence="2" type="ORF">IX56_13825</name>
    <name evidence="3" type="ORF">SAMN05444276_101763</name>
</gene>
<evidence type="ECO:0000313" key="3">
    <source>
        <dbReference type="EMBL" id="SDW36023.1"/>
    </source>
</evidence>
<protein>
    <recommendedName>
        <fullName evidence="6">CTP synthetase</fullName>
    </recommendedName>
</protein>
<evidence type="ECO:0000313" key="5">
    <source>
        <dbReference type="Proteomes" id="UP000182944"/>
    </source>
</evidence>
<dbReference type="AlphaFoldDB" id="A0A099G515"/>
<evidence type="ECO:0008006" key="6">
    <source>
        <dbReference type="Google" id="ProtNLM"/>
    </source>
</evidence>
<dbReference type="EMBL" id="FNNA01000001">
    <property type="protein sequence ID" value="SDW36023.1"/>
    <property type="molecule type" value="Genomic_DNA"/>
</dbReference>
<sequence length="67" mass="6998">MPRLFMLLLSISVGTLAGIGVIAALVMGYYTWQAILLAAAIGAVIAVPVTWVVAKRIQATDPADSLD</sequence>
<accession>A0A099G515</accession>
<dbReference type="Proteomes" id="UP000029858">
    <property type="component" value="Unassembled WGS sequence"/>
</dbReference>
<feature type="transmembrane region" description="Helical" evidence="1">
    <location>
        <begin position="34"/>
        <end position="54"/>
    </location>
</feature>
<reference evidence="5" key="4">
    <citation type="submission" date="2016-10" db="EMBL/GenBank/DDBJ databases">
        <authorList>
            <person name="Varghese N."/>
            <person name="Submissions S."/>
        </authorList>
    </citation>
    <scope>NUCLEOTIDE SEQUENCE [LARGE SCALE GENOMIC DNA]</scope>
    <source>
        <strain evidence="5">DSM 29303</strain>
    </source>
</reference>
<name>A0A099G515_9RHOB</name>